<gene>
    <name evidence="1" type="ORF">Solivirus4_33</name>
</gene>
<feature type="non-terminal residue" evidence="1">
    <location>
        <position position="1"/>
    </location>
</feature>
<organism evidence="1">
    <name type="scientific">Solivirus sp</name>
    <dbReference type="NCBI Taxonomy" id="2487772"/>
    <lineage>
        <taxon>Viruses</taxon>
        <taxon>Pithoviruses</taxon>
    </lineage>
</organism>
<dbReference type="EMBL" id="MK072492">
    <property type="protein sequence ID" value="AYV86072.1"/>
    <property type="molecule type" value="Genomic_DNA"/>
</dbReference>
<accession>A0A3G5AFW7</accession>
<proteinExistence type="predicted"/>
<protein>
    <submittedName>
        <fullName evidence="1">Uncharacterized protein</fullName>
    </submittedName>
</protein>
<reference evidence="1" key="1">
    <citation type="submission" date="2018-10" db="EMBL/GenBank/DDBJ databases">
        <title>Hidden diversity of soil giant viruses.</title>
        <authorList>
            <person name="Schulz F."/>
            <person name="Alteio L."/>
            <person name="Goudeau D."/>
            <person name="Ryan E.M."/>
            <person name="Malmstrom R.R."/>
            <person name="Blanchard J."/>
            <person name="Woyke T."/>
        </authorList>
    </citation>
    <scope>NUCLEOTIDE SEQUENCE</scope>
    <source>
        <strain evidence="1">SOV1</strain>
    </source>
</reference>
<name>A0A3G5AFW7_9VIRU</name>
<sequence length="97" mass="11188">NYKINEVTRIKTANFQQISLLMYPTNTPYTQILIDIPGSIVKNQKEYVTNLSGLVGLFQQQGYSTLLPLTITDEETFLTDEEIQFTKMFSYAIQQKN</sequence>
<evidence type="ECO:0000313" key="1">
    <source>
        <dbReference type="EMBL" id="AYV86072.1"/>
    </source>
</evidence>